<dbReference type="EMBL" id="KZ859072">
    <property type="protein sequence ID" value="RDW23634.1"/>
    <property type="molecule type" value="Genomic_DNA"/>
</dbReference>
<dbReference type="OrthoDB" id="448954at2759"/>
<name>A0A1H6Q191_YARLL</name>
<dbReference type="SUPFAM" id="SSF47144">
    <property type="entry name" value="HSC20 (HSCB), C-terminal oligomerisation domain"/>
    <property type="match status" value="1"/>
</dbReference>
<dbReference type="InterPro" id="IPR036386">
    <property type="entry name" value="HscB_C_sf"/>
</dbReference>
<evidence type="ECO:0000256" key="1">
    <source>
        <dbReference type="ARBA" id="ARBA00010476"/>
    </source>
</evidence>
<organism evidence="4 6">
    <name type="scientific">Yarrowia lipolytica</name>
    <name type="common">Candida lipolytica</name>
    <dbReference type="NCBI Taxonomy" id="4952"/>
    <lineage>
        <taxon>Eukaryota</taxon>
        <taxon>Fungi</taxon>
        <taxon>Dikarya</taxon>
        <taxon>Ascomycota</taxon>
        <taxon>Saccharomycotina</taxon>
        <taxon>Dipodascomycetes</taxon>
        <taxon>Dipodascales</taxon>
        <taxon>Dipodascales incertae sedis</taxon>
        <taxon>Yarrowia</taxon>
    </lineage>
</organism>
<dbReference type="PANTHER" id="PTHR14021">
    <property type="entry name" value="IRON-SULFUR CLUSTER CO-CHAPERONE PROTEIN HSCB"/>
    <property type="match status" value="1"/>
</dbReference>
<sequence length="215" mass="24769">MFSRAPRLTCNVMRIQRRSMTSFYSYFPKTLPDGAPPKGKFELDPRALRNEFLRLQSQYHPDKLRQLTEEQRQGMSMEELEQRSADLNKAYKALCDPLQRAIHILQNRGIDVDEDKKDEEDISSGPPKGVEDMEALMEIMEVHEAIEEATEQSQIESLKEENAKRIEASIKELTSAFASDDLDKAKAATILLRYWTNIHSALDQWEAGKFNPVNH</sequence>
<accession>A0A1H6Q191</accession>
<dbReference type="GO" id="GO:0044571">
    <property type="term" value="P:[2Fe-2S] cluster assembly"/>
    <property type="evidence" value="ECO:0007669"/>
    <property type="project" value="InterPro"/>
</dbReference>
<evidence type="ECO:0000313" key="5">
    <source>
        <dbReference type="EMBL" id="RDW23634.1"/>
    </source>
</evidence>
<keyword evidence="2" id="KW-0143">Chaperone</keyword>
<dbReference type="SUPFAM" id="SSF46565">
    <property type="entry name" value="Chaperone J-domain"/>
    <property type="match status" value="1"/>
</dbReference>
<dbReference type="CDD" id="cd06257">
    <property type="entry name" value="DnaJ"/>
    <property type="match status" value="1"/>
</dbReference>
<reference evidence="4 6" key="1">
    <citation type="journal article" date="2016" name="PLoS ONE">
        <title>Sequence Assembly of Yarrowia lipolytica Strain W29/CLIB89 Shows Transposable Element Diversity.</title>
        <authorList>
            <person name="Magnan C."/>
            <person name="Yu J."/>
            <person name="Chang I."/>
            <person name="Jahn E."/>
            <person name="Kanomata Y."/>
            <person name="Wu J."/>
            <person name="Zeller M."/>
            <person name="Oakes M."/>
            <person name="Baldi P."/>
            <person name="Sandmeyer S."/>
        </authorList>
    </citation>
    <scope>NUCLEOTIDE SEQUENCE [LARGE SCALE GENOMIC DNA]</scope>
    <source>
        <strain evidence="4">CLIB89</strain>
        <strain evidence="6">CLIB89(W29)</strain>
    </source>
</reference>
<dbReference type="GO" id="GO:0051259">
    <property type="term" value="P:protein complex oligomerization"/>
    <property type="evidence" value="ECO:0007669"/>
    <property type="project" value="InterPro"/>
</dbReference>
<dbReference type="Proteomes" id="UP000256601">
    <property type="component" value="Unassembled WGS sequence"/>
</dbReference>
<dbReference type="InterPro" id="IPR004640">
    <property type="entry name" value="HscB"/>
</dbReference>
<dbReference type="GO" id="GO:0001671">
    <property type="term" value="F:ATPase activator activity"/>
    <property type="evidence" value="ECO:0007669"/>
    <property type="project" value="InterPro"/>
</dbReference>
<dbReference type="InterPro" id="IPR036869">
    <property type="entry name" value="J_dom_sf"/>
</dbReference>
<dbReference type="Pfam" id="PF07743">
    <property type="entry name" value="HSCB_C"/>
    <property type="match status" value="1"/>
</dbReference>
<feature type="domain" description="J" evidence="3">
    <location>
        <begin position="22"/>
        <end position="107"/>
    </location>
</feature>
<dbReference type="InterPro" id="IPR009073">
    <property type="entry name" value="HscB_oligo_C"/>
</dbReference>
<reference evidence="5 7" key="2">
    <citation type="submission" date="2018-07" db="EMBL/GenBank/DDBJ databases">
        <title>Draft Genome Assemblies for Five Robust Yarrowia lipolytica Strains Exhibiting High Lipid Production and Pentose Sugar Utilization and Sugar Alcohol Secretion from Undetoxified Lignocellulosic Biomass Hydrolysates.</title>
        <authorList>
            <consortium name="DOE Joint Genome Institute"/>
            <person name="Walker C."/>
            <person name="Ryu S."/>
            <person name="Na H."/>
            <person name="Zane M."/>
            <person name="LaButti K."/>
            <person name="Lipzen A."/>
            <person name="Haridas S."/>
            <person name="Barry K."/>
            <person name="Grigoriev I.V."/>
            <person name="Quarterman J."/>
            <person name="Slininger P."/>
            <person name="Dien B."/>
            <person name="Trinh C.T."/>
        </authorList>
    </citation>
    <scope>NUCLEOTIDE SEQUENCE [LARGE SCALE GENOMIC DNA]</scope>
    <source>
        <strain evidence="5 7">YB392</strain>
    </source>
</reference>
<evidence type="ECO:0000313" key="6">
    <source>
        <dbReference type="Proteomes" id="UP000182444"/>
    </source>
</evidence>
<dbReference type="Gene3D" id="1.10.287.110">
    <property type="entry name" value="DnaJ domain"/>
    <property type="match status" value="1"/>
</dbReference>
<dbReference type="KEGG" id="yli:2910374"/>
<dbReference type="Gene3D" id="1.20.1280.20">
    <property type="entry name" value="HscB, C-terminal domain"/>
    <property type="match status" value="1"/>
</dbReference>
<dbReference type="NCBIfam" id="TIGR00714">
    <property type="entry name" value="hscB"/>
    <property type="match status" value="1"/>
</dbReference>
<evidence type="ECO:0000313" key="7">
    <source>
        <dbReference type="Proteomes" id="UP000256601"/>
    </source>
</evidence>
<comment type="similarity">
    <text evidence="1">Belongs to the HscB family.</text>
</comment>
<proteinExistence type="inferred from homology"/>
<dbReference type="GO" id="GO:0051087">
    <property type="term" value="F:protein-folding chaperone binding"/>
    <property type="evidence" value="ECO:0007669"/>
    <property type="project" value="InterPro"/>
</dbReference>
<dbReference type="AlphaFoldDB" id="A0A1H6Q191"/>
<evidence type="ECO:0000256" key="2">
    <source>
        <dbReference type="ARBA" id="ARBA00023186"/>
    </source>
</evidence>
<dbReference type="InterPro" id="IPR001623">
    <property type="entry name" value="DnaJ_domain"/>
</dbReference>
<dbReference type="eggNOG" id="KOG3192">
    <property type="taxonomic scope" value="Eukaryota"/>
</dbReference>
<dbReference type="EMBL" id="CP017556">
    <property type="protein sequence ID" value="AOW03367.1"/>
    <property type="molecule type" value="Genomic_DNA"/>
</dbReference>
<dbReference type="PROSITE" id="PS50076">
    <property type="entry name" value="DNAJ_2"/>
    <property type="match status" value="1"/>
</dbReference>
<dbReference type="Proteomes" id="UP000182444">
    <property type="component" value="Chromosome 1D"/>
</dbReference>
<dbReference type="VEuPathDB" id="FungiDB:YALI0_D00220g"/>
<gene>
    <name evidence="5" type="ORF">B0I71DRAFT_135641</name>
    <name evidence="4" type="ORF">YALI1_D00231g</name>
</gene>
<evidence type="ECO:0000259" key="3">
    <source>
        <dbReference type="PROSITE" id="PS50076"/>
    </source>
</evidence>
<dbReference type="PANTHER" id="PTHR14021:SF15">
    <property type="entry name" value="IRON-SULFUR CLUSTER CO-CHAPERONE PROTEIN HSCB"/>
    <property type="match status" value="1"/>
</dbReference>
<dbReference type="VEuPathDB" id="FungiDB:YALI1_D00231g"/>
<dbReference type="GO" id="GO:0005739">
    <property type="term" value="C:mitochondrion"/>
    <property type="evidence" value="ECO:0007669"/>
    <property type="project" value="TreeGrafter"/>
</dbReference>
<evidence type="ECO:0000313" key="4">
    <source>
        <dbReference type="EMBL" id="AOW03367.1"/>
    </source>
</evidence>
<protein>
    <submittedName>
        <fullName evidence="5">Co-chaperone HscB, C-terminal oligomerization domain-containing protein</fullName>
    </submittedName>
</protein>